<dbReference type="GO" id="GO:0006099">
    <property type="term" value="P:tricarboxylic acid cycle"/>
    <property type="evidence" value="ECO:0007669"/>
    <property type="project" value="InterPro"/>
</dbReference>
<feature type="binding site" description="axial binding residue" evidence="8">
    <location>
        <position position="128"/>
    </location>
    <ligand>
        <name>heme b</name>
        <dbReference type="ChEBI" id="CHEBI:60344"/>
        <label>bD</label>
    </ligand>
    <ligandPart>
        <name>Fe</name>
        <dbReference type="ChEBI" id="CHEBI:18248"/>
    </ligandPart>
</feature>
<proteinExistence type="predicted"/>
<feature type="transmembrane region" description="Helical" evidence="9">
    <location>
        <begin position="153"/>
        <end position="172"/>
    </location>
</feature>
<evidence type="ECO:0000256" key="9">
    <source>
        <dbReference type="SAM" id="Phobius"/>
    </source>
</evidence>
<evidence type="ECO:0000256" key="1">
    <source>
        <dbReference type="ARBA" id="ARBA00004370"/>
    </source>
</evidence>
<evidence type="ECO:0000256" key="7">
    <source>
        <dbReference type="ARBA" id="ARBA00023136"/>
    </source>
</evidence>
<feature type="transmembrane region" description="Helical" evidence="9">
    <location>
        <begin position="66"/>
        <end position="83"/>
    </location>
</feature>
<keyword evidence="2 8" id="KW-0349">Heme</keyword>
<evidence type="ECO:0000313" key="10">
    <source>
        <dbReference type="EMBL" id="SME88728.1"/>
    </source>
</evidence>
<dbReference type="AlphaFoldDB" id="A0A1X7C2A0"/>
<dbReference type="GO" id="GO:0016020">
    <property type="term" value="C:membrane"/>
    <property type="evidence" value="ECO:0007669"/>
    <property type="project" value="UniProtKB-SubCell"/>
</dbReference>
<evidence type="ECO:0000256" key="3">
    <source>
        <dbReference type="ARBA" id="ARBA00022692"/>
    </source>
</evidence>
<feature type="binding site" description="axial binding residue" evidence="8">
    <location>
        <position position="78"/>
    </location>
    <ligand>
        <name>heme b</name>
        <dbReference type="ChEBI" id="CHEBI:60344"/>
        <label>bD</label>
    </ligand>
    <ligandPart>
        <name>Fe</name>
        <dbReference type="ChEBI" id="CHEBI:18248"/>
    </ligandPart>
</feature>
<feature type="binding site" description="axial binding residue" evidence="8">
    <location>
        <position position="166"/>
    </location>
    <ligand>
        <name>heme b</name>
        <dbReference type="ChEBI" id="CHEBI:60344"/>
        <label>bD</label>
    </ligand>
    <ligandPart>
        <name>Fe</name>
        <dbReference type="ChEBI" id="CHEBI:18248"/>
    </ligandPart>
</feature>
<evidence type="ECO:0000256" key="4">
    <source>
        <dbReference type="ARBA" id="ARBA00022723"/>
    </source>
</evidence>
<dbReference type="OrthoDB" id="5345350at2"/>
<keyword evidence="5 9" id="KW-1133">Transmembrane helix</keyword>
<organism evidence="10 11">
    <name type="scientific">Desulfovibrio gilichinskyi</name>
    <dbReference type="NCBI Taxonomy" id="1519643"/>
    <lineage>
        <taxon>Bacteria</taxon>
        <taxon>Pseudomonadati</taxon>
        <taxon>Thermodesulfobacteriota</taxon>
        <taxon>Desulfovibrionia</taxon>
        <taxon>Desulfovibrionales</taxon>
        <taxon>Desulfovibrionaceae</taxon>
        <taxon>Desulfovibrio</taxon>
    </lineage>
</organism>
<reference evidence="11" key="1">
    <citation type="submission" date="2017-04" db="EMBL/GenBank/DDBJ databases">
        <authorList>
            <person name="Varghese N."/>
            <person name="Submissions S."/>
        </authorList>
    </citation>
    <scope>NUCLEOTIDE SEQUENCE [LARGE SCALE GENOMIC DNA]</scope>
    <source>
        <strain evidence="11">K3S</strain>
    </source>
</reference>
<dbReference type="EMBL" id="FWZU01000001">
    <property type="protein sequence ID" value="SME88728.1"/>
    <property type="molecule type" value="Genomic_DNA"/>
</dbReference>
<name>A0A1X7C2A0_9BACT</name>
<dbReference type="SUPFAM" id="SSF81343">
    <property type="entry name" value="Fumarate reductase respiratory complex transmembrane subunits"/>
    <property type="match status" value="1"/>
</dbReference>
<dbReference type="STRING" id="1519643.SAMN06295933_0199"/>
<gene>
    <name evidence="10" type="ORF">SAMN06295933_0199</name>
</gene>
<dbReference type="Pfam" id="PF01127">
    <property type="entry name" value="Sdh_cyt"/>
    <property type="match status" value="1"/>
</dbReference>
<dbReference type="InterPro" id="IPR034804">
    <property type="entry name" value="SQR/QFR_C/D"/>
</dbReference>
<dbReference type="GO" id="GO:0046872">
    <property type="term" value="F:metal ion binding"/>
    <property type="evidence" value="ECO:0007669"/>
    <property type="project" value="UniProtKB-KW"/>
</dbReference>
<evidence type="ECO:0000256" key="5">
    <source>
        <dbReference type="ARBA" id="ARBA00022989"/>
    </source>
</evidence>
<keyword evidence="11" id="KW-1185">Reference proteome</keyword>
<dbReference type="InterPro" id="IPR000701">
    <property type="entry name" value="SuccDH_FuR_B_TM-su"/>
</dbReference>
<accession>A0A1X7C2A0</accession>
<evidence type="ECO:0000256" key="6">
    <source>
        <dbReference type="ARBA" id="ARBA00023004"/>
    </source>
</evidence>
<feature type="transmembrane region" description="Helical" evidence="9">
    <location>
        <begin position="109"/>
        <end position="133"/>
    </location>
</feature>
<evidence type="ECO:0000256" key="8">
    <source>
        <dbReference type="PIRSR" id="PIRSR000177-1"/>
    </source>
</evidence>
<feature type="transmembrane region" description="Helical" evidence="9">
    <location>
        <begin position="192"/>
        <end position="213"/>
    </location>
</feature>
<dbReference type="Proteomes" id="UP000192906">
    <property type="component" value="Unassembled WGS sequence"/>
</dbReference>
<protein>
    <submittedName>
        <fullName evidence="10">Succinate dehydrogenase subunit C</fullName>
    </submittedName>
</protein>
<keyword evidence="7 9" id="KW-0472">Membrane</keyword>
<dbReference type="Gene3D" id="1.20.1300.10">
    <property type="entry name" value="Fumarate reductase/succinate dehydrogenase, transmembrane subunit"/>
    <property type="match status" value="1"/>
</dbReference>
<keyword evidence="4 8" id="KW-0479">Metal-binding</keyword>
<comment type="subcellular location">
    <subcellularLocation>
        <location evidence="1">Membrane</location>
    </subcellularLocation>
</comment>
<evidence type="ECO:0000256" key="2">
    <source>
        <dbReference type="ARBA" id="ARBA00022617"/>
    </source>
</evidence>
<feature type="transmembrane region" description="Helical" evidence="9">
    <location>
        <begin position="21"/>
        <end position="46"/>
    </location>
</feature>
<feature type="binding site" description="axial binding residue" evidence="8">
    <location>
        <position position="37"/>
    </location>
    <ligand>
        <name>heme b</name>
        <dbReference type="ChEBI" id="CHEBI:60344"/>
        <label>bD</label>
    </ligand>
    <ligandPart>
        <name>Fe</name>
        <dbReference type="ChEBI" id="CHEBI:18248"/>
    </ligandPart>
</feature>
<keyword evidence="3 9" id="KW-0812">Transmembrane</keyword>
<dbReference type="PIRSF" id="PIRSF000177">
    <property type="entry name" value="Fumar_rd_cyt_b"/>
    <property type="match status" value="1"/>
</dbReference>
<sequence>MSLNSNGSMRKGGKSDAILDWLQMFSGVALIIFVFMHMSLVSSVIINPDVMDKIASTYEKNYMAQIGGPILFLLFLFHFYLAARKIPFRLDGQKTIWAHAKMMKHRDTWLWIVQVVSAMLILVMGSIHMWAVLSDLPITAARSAARVQSGPWLYFYLVLAPLVIVHVVAGLYRIAVKWGFIRNAQRGKLNRFATGLAVFFICIGLATIVRFMTLNA</sequence>
<dbReference type="InterPro" id="IPR004224">
    <property type="entry name" value="Fum_red_B_TM"/>
</dbReference>
<dbReference type="RefSeq" id="WP_085097025.1">
    <property type="nucleotide sequence ID" value="NZ_FWZU01000001.1"/>
</dbReference>
<evidence type="ECO:0000313" key="11">
    <source>
        <dbReference type="Proteomes" id="UP000192906"/>
    </source>
</evidence>
<keyword evidence="6 8" id="KW-0408">Iron</keyword>